<dbReference type="InterPro" id="IPR050662">
    <property type="entry name" value="Sec-metab_biosynth-thioest"/>
</dbReference>
<dbReference type="Proteomes" id="UP001224392">
    <property type="component" value="Unassembled WGS sequence"/>
</dbReference>
<dbReference type="Gene3D" id="1.10.10.10">
    <property type="entry name" value="Winged helix-like DNA-binding domain superfamily/Winged helix DNA-binding domain"/>
    <property type="match status" value="1"/>
</dbReference>
<proteinExistence type="predicted"/>
<keyword evidence="3" id="KW-1185">Reference proteome</keyword>
<dbReference type="InterPro" id="IPR036388">
    <property type="entry name" value="WH-like_DNA-bd_sf"/>
</dbReference>
<dbReference type="RefSeq" id="WP_285763848.1">
    <property type="nucleotide sequence ID" value="NZ_BSYJ01000003.1"/>
</dbReference>
<evidence type="ECO:0000313" key="2">
    <source>
        <dbReference type="EMBL" id="GMG87211.1"/>
    </source>
</evidence>
<dbReference type="CDD" id="cd16278">
    <property type="entry name" value="metallo-hydrolase-like_MBL-fold"/>
    <property type="match status" value="1"/>
</dbReference>
<dbReference type="Pfam" id="PF17778">
    <property type="entry name" value="WHD_BLACT"/>
    <property type="match status" value="1"/>
</dbReference>
<organism evidence="2 3">
    <name type="scientific">Biformimicrobium ophioploci</name>
    <dbReference type="NCBI Taxonomy" id="3036711"/>
    <lineage>
        <taxon>Bacteria</taxon>
        <taxon>Pseudomonadati</taxon>
        <taxon>Pseudomonadota</taxon>
        <taxon>Gammaproteobacteria</taxon>
        <taxon>Cellvibrionales</taxon>
        <taxon>Microbulbiferaceae</taxon>
        <taxon>Biformimicrobium</taxon>
    </lineage>
</organism>
<dbReference type="PANTHER" id="PTHR23131">
    <property type="entry name" value="ENDORIBONUCLEASE LACTB2"/>
    <property type="match status" value="1"/>
</dbReference>
<evidence type="ECO:0000259" key="1">
    <source>
        <dbReference type="SMART" id="SM00849"/>
    </source>
</evidence>
<dbReference type="Gene3D" id="3.60.15.10">
    <property type="entry name" value="Ribonuclease Z/Hydroxyacylglutathione hydrolase-like"/>
    <property type="match status" value="1"/>
</dbReference>
<gene>
    <name evidence="2" type="ORF">MNKW57_15320</name>
</gene>
<feature type="domain" description="Metallo-beta-lactamase" evidence="1">
    <location>
        <begin position="33"/>
        <end position="196"/>
    </location>
</feature>
<evidence type="ECO:0000313" key="3">
    <source>
        <dbReference type="Proteomes" id="UP001224392"/>
    </source>
</evidence>
<dbReference type="EMBL" id="BSYJ01000003">
    <property type="protein sequence ID" value="GMG87211.1"/>
    <property type="molecule type" value="Genomic_DNA"/>
</dbReference>
<dbReference type="InterPro" id="IPR041516">
    <property type="entry name" value="LACTB2_WH"/>
</dbReference>
<dbReference type="SUPFAM" id="SSF56281">
    <property type="entry name" value="Metallo-hydrolase/oxidoreductase"/>
    <property type="match status" value="1"/>
</dbReference>
<protein>
    <submittedName>
        <fullName evidence="2">MBL fold metallo-hydrolase</fullName>
    </submittedName>
</protein>
<accession>A0ABQ6LYS4</accession>
<reference evidence="2 3" key="1">
    <citation type="submission" date="2023-04" db="EMBL/GenBank/DDBJ databases">
        <title>Marinobulbifer ophiurae gen. nov., sp. Nov., isolate from tissue of brittle star Ophioplocus japonicus.</title>
        <authorList>
            <person name="Kawano K."/>
            <person name="Sawayama S."/>
            <person name="Nakagawa S."/>
        </authorList>
    </citation>
    <scope>NUCLEOTIDE SEQUENCE [LARGE SCALE GENOMIC DNA]</scope>
    <source>
        <strain evidence="2 3">NKW57</strain>
    </source>
</reference>
<dbReference type="InterPro" id="IPR036866">
    <property type="entry name" value="RibonucZ/Hydroxyglut_hydro"/>
</dbReference>
<comment type="caution">
    <text evidence="2">The sequence shown here is derived from an EMBL/GenBank/DDBJ whole genome shotgun (WGS) entry which is preliminary data.</text>
</comment>
<dbReference type="InterPro" id="IPR001279">
    <property type="entry name" value="Metallo-B-lactamas"/>
</dbReference>
<name>A0ABQ6LYS4_9GAMM</name>
<sequence length="289" mass="31009">MGSAAGEVGVVEILAPGVRRVVAPNGGPMTGAGTNTYLIGERELLVLDPGPDNAGHRAAILAAAGDVPIRKILVTHTHCDHSPSALPLAQETGASLIGAPMANDGHQDATFQCDICLSDGTSIEIDGLALRAIATPGHVANHFCFLLERQGILFTGDHIMQGSTVVIIPPSGDMHAYMHSLRKLQTLGLEALAPGHGNLIPTPHETIDALIQHRLGRERKVREQLALHGPVSLKGLTPHVYDDVDARLHPVAQYSLWAHLLKLEKEGIARKQVRDHWLFGDEVWSLLEE</sequence>
<dbReference type="SMART" id="SM00849">
    <property type="entry name" value="Lactamase_B"/>
    <property type="match status" value="1"/>
</dbReference>
<dbReference type="Pfam" id="PF00753">
    <property type="entry name" value="Lactamase_B"/>
    <property type="match status" value="1"/>
</dbReference>
<dbReference type="PANTHER" id="PTHR23131:SF0">
    <property type="entry name" value="ENDORIBONUCLEASE LACTB2"/>
    <property type="match status" value="1"/>
</dbReference>